<keyword evidence="1" id="KW-0472">Membrane</keyword>
<evidence type="ECO:0000256" key="1">
    <source>
        <dbReference type="SAM" id="Phobius"/>
    </source>
</evidence>
<keyword evidence="4" id="KW-1185">Reference proteome</keyword>
<dbReference type="PANTHER" id="PTHR33608:SF3">
    <property type="entry name" value="SLR2013 PROTEIN"/>
    <property type="match status" value="1"/>
</dbReference>
<evidence type="ECO:0000313" key="3">
    <source>
        <dbReference type="EMBL" id="MCF4101842.1"/>
    </source>
</evidence>
<keyword evidence="1" id="KW-0812">Transmembrane</keyword>
<evidence type="ECO:0000259" key="2">
    <source>
        <dbReference type="Pfam" id="PF01882"/>
    </source>
</evidence>
<dbReference type="EMBL" id="JAKGTH010000008">
    <property type="protein sequence ID" value="MCF4101842.1"/>
    <property type="molecule type" value="Genomic_DNA"/>
</dbReference>
<reference evidence="3" key="1">
    <citation type="submission" date="2022-01" db="EMBL/GenBank/DDBJ databases">
        <title>Gillisia lutea sp. nov., isolated from marine plastic residues from the Malvarosa beach (Valencia, Spain).</title>
        <authorList>
            <person name="Vidal-Verdu A."/>
            <person name="Molina-Menor E."/>
            <person name="Satari L."/>
            <person name="Pascual J."/>
            <person name="Pereto J."/>
            <person name="Porcar M."/>
        </authorList>
    </citation>
    <scope>NUCLEOTIDE SEQUENCE</scope>
    <source>
        <strain evidence="3">M10.2A</strain>
    </source>
</reference>
<dbReference type="PANTHER" id="PTHR33608">
    <property type="entry name" value="BLL2464 PROTEIN"/>
    <property type="match status" value="1"/>
</dbReference>
<dbReference type="InterPro" id="IPR002881">
    <property type="entry name" value="DUF58"/>
</dbReference>
<dbReference type="InterPro" id="IPR036465">
    <property type="entry name" value="vWFA_dom_sf"/>
</dbReference>
<protein>
    <submittedName>
        <fullName evidence="3">DUF58 domain-containing protein</fullName>
    </submittedName>
</protein>
<dbReference type="SUPFAM" id="SSF53300">
    <property type="entry name" value="vWA-like"/>
    <property type="match status" value="1"/>
</dbReference>
<sequence>MLKFVKAIYFHQRFFVGIFAIATIFLFSYWIAFLYPIAWILAVLLSVFSLLDITVLFSRNAINANRQLPEKLSNSDLNTIYITLENKHAFKVSIEIIDELPIQFQKRDFLQKLQLSARQKDTVTYGVRPVERGEYIFGKLNIYVSTPLKLIKKRLIFNEDQEVKVYPSFIQMKQYDFLAIDNRLNHVGLKKIRRIGHTQEFEQIKEYVSGDDIRSINWKATAKHGDLMVNQYQDEKAQPVYSIIDIGRVMKMPFNGLSLLDYAVNSSLAFSNIALKKKDKVGMLTFSNEPGNLVAASSKKTHLNQLLESLYNIKTAFLDSDFGLLYAWVKRSIKHRSLLLIYTNFEHMNGLERQLPYLKALSQKHVVVVIFFENTEVEALINKNVEGLPKIAHQTIAEDFSFEKRLMVKKLQQNGIQSVLTRPEDLSVNTINKYLEIKARGLL</sequence>
<keyword evidence="1" id="KW-1133">Transmembrane helix</keyword>
<gene>
    <name evidence="3" type="ORF">L1I30_09205</name>
</gene>
<evidence type="ECO:0000313" key="4">
    <source>
        <dbReference type="Proteomes" id="UP001179363"/>
    </source>
</evidence>
<comment type="caution">
    <text evidence="3">The sequence shown here is derived from an EMBL/GenBank/DDBJ whole genome shotgun (WGS) entry which is preliminary data.</text>
</comment>
<dbReference type="RefSeq" id="WP_236133985.1">
    <property type="nucleotide sequence ID" value="NZ_JAKGTH010000008.1"/>
</dbReference>
<feature type="transmembrane region" description="Helical" evidence="1">
    <location>
        <begin position="37"/>
        <end position="57"/>
    </location>
</feature>
<feature type="domain" description="DUF58" evidence="2">
    <location>
        <begin position="204"/>
        <end position="370"/>
    </location>
</feature>
<accession>A0ABS9EHP2</accession>
<dbReference type="Pfam" id="PF01882">
    <property type="entry name" value="DUF58"/>
    <property type="match status" value="1"/>
</dbReference>
<dbReference type="Proteomes" id="UP001179363">
    <property type="component" value="Unassembled WGS sequence"/>
</dbReference>
<name>A0ABS9EHP2_9FLAO</name>
<proteinExistence type="predicted"/>
<feature type="transmembrane region" description="Helical" evidence="1">
    <location>
        <begin position="12"/>
        <end position="31"/>
    </location>
</feature>
<organism evidence="3 4">
    <name type="scientific">Gillisia lutea</name>
    <dbReference type="NCBI Taxonomy" id="2909668"/>
    <lineage>
        <taxon>Bacteria</taxon>
        <taxon>Pseudomonadati</taxon>
        <taxon>Bacteroidota</taxon>
        <taxon>Flavobacteriia</taxon>
        <taxon>Flavobacteriales</taxon>
        <taxon>Flavobacteriaceae</taxon>
        <taxon>Gillisia</taxon>
    </lineage>
</organism>